<proteinExistence type="predicted"/>
<keyword evidence="11" id="KW-1185">Reference proteome</keyword>
<evidence type="ECO:0000256" key="5">
    <source>
        <dbReference type="ARBA" id="ARBA00022777"/>
    </source>
</evidence>
<dbReference type="InterPro" id="IPR003018">
    <property type="entry name" value="GAF"/>
</dbReference>
<evidence type="ECO:0000313" key="10">
    <source>
        <dbReference type="EMBL" id="WNM61479.1"/>
    </source>
</evidence>
<feature type="coiled-coil region" evidence="8">
    <location>
        <begin position="292"/>
        <end position="326"/>
    </location>
</feature>
<keyword evidence="5 10" id="KW-0418">Kinase</keyword>
<dbReference type="FunFam" id="1.10.287.130:FF:000001">
    <property type="entry name" value="Two-component sensor histidine kinase"/>
    <property type="match status" value="1"/>
</dbReference>
<dbReference type="FunFam" id="3.30.565.10:FF:000006">
    <property type="entry name" value="Sensor histidine kinase WalK"/>
    <property type="match status" value="1"/>
</dbReference>
<dbReference type="InterPro" id="IPR050736">
    <property type="entry name" value="Sensor_HK_Regulatory"/>
</dbReference>
<evidence type="ECO:0000256" key="6">
    <source>
        <dbReference type="ARBA" id="ARBA00023012"/>
    </source>
</evidence>
<name>A0AA96GFQ5_9BACT</name>
<dbReference type="CDD" id="cd16922">
    <property type="entry name" value="HATPase_EvgS-ArcB-TorS-like"/>
    <property type="match status" value="1"/>
</dbReference>
<keyword evidence="6" id="KW-0902">Two-component regulatory system</keyword>
<dbReference type="Gene3D" id="3.30.450.40">
    <property type="match status" value="1"/>
</dbReference>
<dbReference type="Pfam" id="PF02518">
    <property type="entry name" value="HATPase_c"/>
    <property type="match status" value="1"/>
</dbReference>
<evidence type="ECO:0000256" key="7">
    <source>
        <dbReference type="ARBA" id="ARBA00023136"/>
    </source>
</evidence>
<dbReference type="InterPro" id="IPR003594">
    <property type="entry name" value="HATPase_dom"/>
</dbReference>
<dbReference type="SUPFAM" id="SSF47384">
    <property type="entry name" value="Homodimeric domain of signal transducing histidine kinase"/>
    <property type="match status" value="1"/>
</dbReference>
<evidence type="ECO:0000256" key="2">
    <source>
        <dbReference type="ARBA" id="ARBA00012438"/>
    </source>
</evidence>
<dbReference type="InterPro" id="IPR036097">
    <property type="entry name" value="HisK_dim/P_sf"/>
</dbReference>
<dbReference type="PANTHER" id="PTHR43711:SF31">
    <property type="entry name" value="HISTIDINE KINASE"/>
    <property type="match status" value="1"/>
</dbReference>
<dbReference type="PROSITE" id="PS50109">
    <property type="entry name" value="HIS_KIN"/>
    <property type="match status" value="1"/>
</dbReference>
<dbReference type="SUPFAM" id="SSF55781">
    <property type="entry name" value="GAF domain-like"/>
    <property type="match status" value="1"/>
</dbReference>
<dbReference type="Gene3D" id="1.10.287.130">
    <property type="match status" value="1"/>
</dbReference>
<dbReference type="SMART" id="SM00388">
    <property type="entry name" value="HisKA"/>
    <property type="match status" value="1"/>
</dbReference>
<dbReference type="EC" id="2.7.13.3" evidence="2"/>
<dbReference type="Gene3D" id="3.30.565.10">
    <property type="entry name" value="Histidine kinase-like ATPase, C-terminal domain"/>
    <property type="match status" value="1"/>
</dbReference>
<organism evidence="10 11">
    <name type="scientific">Candidatus Nitrospira neomarina</name>
    <dbReference type="NCBI Taxonomy" id="3020899"/>
    <lineage>
        <taxon>Bacteria</taxon>
        <taxon>Pseudomonadati</taxon>
        <taxon>Nitrospirota</taxon>
        <taxon>Nitrospiria</taxon>
        <taxon>Nitrospirales</taxon>
        <taxon>Nitrospiraceae</taxon>
        <taxon>Nitrospira</taxon>
    </lineage>
</organism>
<dbReference type="InterPro" id="IPR029016">
    <property type="entry name" value="GAF-like_dom_sf"/>
</dbReference>
<dbReference type="EMBL" id="CP116968">
    <property type="protein sequence ID" value="WNM61479.1"/>
    <property type="molecule type" value="Genomic_DNA"/>
</dbReference>
<evidence type="ECO:0000313" key="11">
    <source>
        <dbReference type="Proteomes" id="UP001302494"/>
    </source>
</evidence>
<dbReference type="PANTHER" id="PTHR43711">
    <property type="entry name" value="TWO-COMPONENT HISTIDINE KINASE"/>
    <property type="match status" value="1"/>
</dbReference>
<dbReference type="InterPro" id="IPR003661">
    <property type="entry name" value="HisK_dim/P_dom"/>
</dbReference>
<dbReference type="KEGG" id="nneo:PQG83_17220"/>
<dbReference type="Pfam" id="PF13185">
    <property type="entry name" value="GAF_2"/>
    <property type="match status" value="1"/>
</dbReference>
<accession>A0AA96GFQ5</accession>
<protein>
    <recommendedName>
        <fullName evidence="2">histidine kinase</fullName>
        <ecNumber evidence="2">2.7.13.3</ecNumber>
    </recommendedName>
</protein>
<dbReference type="PRINTS" id="PR00344">
    <property type="entry name" value="BCTRLSENSOR"/>
</dbReference>
<reference evidence="10 11" key="1">
    <citation type="submission" date="2023-01" db="EMBL/GenBank/DDBJ databases">
        <title>Cultivation and genomic characterization of new, ubiquitous marine nitrite-oxidizing bacteria from the Nitrospirales.</title>
        <authorList>
            <person name="Mueller A.J."/>
            <person name="Daebeler A."/>
            <person name="Herbold C.W."/>
            <person name="Kirkegaard R.H."/>
            <person name="Daims H."/>
        </authorList>
    </citation>
    <scope>NUCLEOTIDE SEQUENCE [LARGE SCALE GENOMIC DNA]</scope>
    <source>
        <strain evidence="10 11">DK</strain>
    </source>
</reference>
<dbReference type="InterPro" id="IPR004358">
    <property type="entry name" value="Sig_transdc_His_kin-like_C"/>
</dbReference>
<dbReference type="InterPro" id="IPR036890">
    <property type="entry name" value="HATPase_C_sf"/>
</dbReference>
<dbReference type="CDD" id="cd00082">
    <property type="entry name" value="HisKA"/>
    <property type="match status" value="1"/>
</dbReference>
<keyword evidence="7" id="KW-0472">Membrane</keyword>
<evidence type="ECO:0000259" key="9">
    <source>
        <dbReference type="PROSITE" id="PS50109"/>
    </source>
</evidence>
<dbReference type="GO" id="GO:0000155">
    <property type="term" value="F:phosphorelay sensor kinase activity"/>
    <property type="evidence" value="ECO:0007669"/>
    <property type="project" value="InterPro"/>
</dbReference>
<gene>
    <name evidence="10" type="ORF">PQG83_17220</name>
</gene>
<dbReference type="SMART" id="SM00065">
    <property type="entry name" value="GAF"/>
    <property type="match status" value="1"/>
</dbReference>
<keyword evidence="8" id="KW-0175">Coiled coil</keyword>
<evidence type="ECO:0000256" key="3">
    <source>
        <dbReference type="ARBA" id="ARBA00022553"/>
    </source>
</evidence>
<dbReference type="SUPFAM" id="SSF55874">
    <property type="entry name" value="ATPase domain of HSP90 chaperone/DNA topoisomerase II/histidine kinase"/>
    <property type="match status" value="1"/>
</dbReference>
<comment type="catalytic activity">
    <reaction evidence="1">
        <text>ATP + protein L-histidine = ADP + protein N-phospho-L-histidine.</text>
        <dbReference type="EC" id="2.7.13.3"/>
    </reaction>
</comment>
<dbReference type="Pfam" id="PF00512">
    <property type="entry name" value="HisKA"/>
    <property type="match status" value="1"/>
</dbReference>
<keyword evidence="4" id="KW-0808">Transferase</keyword>
<feature type="domain" description="Histidine kinase" evidence="9">
    <location>
        <begin position="550"/>
        <end position="770"/>
    </location>
</feature>
<sequence length="786" mass="87977">MSLLPKSHRIVERPLMEFRPFGKDTQGVTIQDVSGITIRANLEYLEEAIQQHKGPEAAEEALRTLVALLNERIPDRTYHVTVDFLKNHWNSYSYEFAMFLAEFSVQLSHEENFHFNLGREKFLSPIIQILGRPFSIAQIYRLFPHFVEKFTKGSLKPEVVSVTNGHAVMRLQLSESTNRQFGPYLRGCAERICHTTKATVAEVPARMFGKRAASIQDRSCIAEGAPHCEWAFTWEPEQQTMRGWIFGGLALGLATVATLRVFAPDQPWWVSAGLSLLPLLILPLAKRLWDDRLEIQERGKIIQEQLEAAEQRHEELREAYLAQEHTLIEIRRRVDELTMLHQLTLHIGSTLDRETIIGSGLKAIVSSLSFDHAWAAVWDAPHQHFHKIQSEGMSEQWAALVQNIHIPSAPQDLLHRTLHMQESIVIEDITDILSQCHPATQQILVEAGTQSGFSLPLISQNQPLGVLIVGSTHQKSIPIAEQNLLSTVAHEMAIALDTAMAYDEIEALNIGLENKVQERTLALQQANTDLEAANHRLKELDRMKSQFLSHCSHELRTPLTSIKGFTENLLHGMVGPLAERQHLYLTRISANANRLTRMIADLLDLSRIEAGTVRLAHGSVSLFELLENVTQELLPLTQTKAQHLTVELTEDNLTLWGDQDRLHQIVTNLVHNAHKFSPQEGRILVRASPAPPGHILLTISDTGPGIPLEAQASLFQPFFQAHRIPEIGTQGLGLGLSIVKQLVELHGGTISVESQPGEGATFHLRLPAVCPSTLSPSAQAFHEPLI</sequence>
<dbReference type="Proteomes" id="UP001302494">
    <property type="component" value="Chromosome"/>
</dbReference>
<keyword evidence="3" id="KW-0597">Phosphoprotein</keyword>
<evidence type="ECO:0000256" key="4">
    <source>
        <dbReference type="ARBA" id="ARBA00022679"/>
    </source>
</evidence>
<dbReference type="InterPro" id="IPR005467">
    <property type="entry name" value="His_kinase_dom"/>
</dbReference>
<evidence type="ECO:0000256" key="8">
    <source>
        <dbReference type="SAM" id="Coils"/>
    </source>
</evidence>
<dbReference type="AlphaFoldDB" id="A0AA96GFQ5"/>
<dbReference type="SMART" id="SM00387">
    <property type="entry name" value="HATPase_c"/>
    <property type="match status" value="1"/>
</dbReference>
<dbReference type="RefSeq" id="WP_312743698.1">
    <property type="nucleotide sequence ID" value="NZ_CP116968.1"/>
</dbReference>
<evidence type="ECO:0000256" key="1">
    <source>
        <dbReference type="ARBA" id="ARBA00000085"/>
    </source>
</evidence>